<sequence length="56" mass="5779">MYKPGPGGVTGGVGGLAVTGAGLSWWISLAVALVIAGTLIVLFARRRRRLAREDGN</sequence>
<accession>A0A542DBW2</accession>
<dbReference type="AlphaFoldDB" id="A0A542DBW2"/>
<evidence type="ECO:0000313" key="3">
    <source>
        <dbReference type="Proteomes" id="UP000320876"/>
    </source>
</evidence>
<gene>
    <name evidence="2" type="ORF">FB471_0187</name>
</gene>
<dbReference type="Proteomes" id="UP000320876">
    <property type="component" value="Unassembled WGS sequence"/>
</dbReference>
<protein>
    <recommendedName>
        <fullName evidence="4">LPXTG-motif cell wall-anchored protein</fullName>
    </recommendedName>
</protein>
<keyword evidence="1" id="KW-0812">Transmembrane</keyword>
<organism evidence="2 3">
    <name type="scientific">Amycolatopsis cihanbeyliensis</name>
    <dbReference type="NCBI Taxonomy" id="1128664"/>
    <lineage>
        <taxon>Bacteria</taxon>
        <taxon>Bacillati</taxon>
        <taxon>Actinomycetota</taxon>
        <taxon>Actinomycetes</taxon>
        <taxon>Pseudonocardiales</taxon>
        <taxon>Pseudonocardiaceae</taxon>
        <taxon>Amycolatopsis</taxon>
    </lineage>
</organism>
<evidence type="ECO:0000256" key="1">
    <source>
        <dbReference type="SAM" id="Phobius"/>
    </source>
</evidence>
<dbReference type="RefSeq" id="WP_141995473.1">
    <property type="nucleotide sequence ID" value="NZ_VFML01000001.1"/>
</dbReference>
<reference evidence="2 3" key="1">
    <citation type="submission" date="2019-06" db="EMBL/GenBank/DDBJ databases">
        <title>Sequencing the genomes of 1000 actinobacteria strains.</title>
        <authorList>
            <person name="Klenk H.-P."/>
        </authorList>
    </citation>
    <scope>NUCLEOTIDE SEQUENCE [LARGE SCALE GENOMIC DNA]</scope>
    <source>
        <strain evidence="2 3">DSM 45679</strain>
    </source>
</reference>
<evidence type="ECO:0008006" key="4">
    <source>
        <dbReference type="Google" id="ProtNLM"/>
    </source>
</evidence>
<keyword evidence="1" id="KW-1133">Transmembrane helix</keyword>
<dbReference type="EMBL" id="VFML01000001">
    <property type="protein sequence ID" value="TQJ00556.1"/>
    <property type="molecule type" value="Genomic_DNA"/>
</dbReference>
<feature type="transmembrane region" description="Helical" evidence="1">
    <location>
        <begin position="23"/>
        <end position="44"/>
    </location>
</feature>
<proteinExistence type="predicted"/>
<keyword evidence="3" id="KW-1185">Reference proteome</keyword>
<comment type="caution">
    <text evidence="2">The sequence shown here is derived from an EMBL/GenBank/DDBJ whole genome shotgun (WGS) entry which is preliminary data.</text>
</comment>
<keyword evidence="1" id="KW-0472">Membrane</keyword>
<evidence type="ECO:0000313" key="2">
    <source>
        <dbReference type="EMBL" id="TQJ00556.1"/>
    </source>
</evidence>
<name>A0A542DBW2_AMYCI</name>